<dbReference type="EMBL" id="OZ019897">
    <property type="protein sequence ID" value="CAK9225466.1"/>
    <property type="molecule type" value="Genomic_DNA"/>
</dbReference>
<sequence length="263" mass="27964">MRFVAASLPMPVNRLSLLSSPFSPCLGYVGTGAEGPQQQPSVPLNTSICLVTTKTGGSKDVQRRTRCTSHVRMTVRCAAQSKGNRMLALTLKRREVIALVGIAAEFSWLPCGVATGEGLPQTEPAKLCDVECEKELENMPTTTTASGLQYKEIEVGKGPTPPVGFQVAAHYVAMVPSGKVFDSSLDKGVPYLFRVGASQVIKGLDEGILSMKVGGKRRLFIPGELAFPKGLGAAPGRPRVGASTPVIFDVQLLYIPGVSDFDE</sequence>
<dbReference type="Proteomes" id="UP001497512">
    <property type="component" value="Chromosome 5"/>
</dbReference>
<evidence type="ECO:0000313" key="7">
    <source>
        <dbReference type="EMBL" id="CAK9225466.1"/>
    </source>
</evidence>
<dbReference type="Pfam" id="PF00254">
    <property type="entry name" value="FKBP_C"/>
    <property type="match status" value="1"/>
</dbReference>
<protein>
    <recommendedName>
        <fullName evidence="2 5">peptidylprolyl isomerase</fullName>
        <ecNumber evidence="2 5">5.2.1.8</ecNumber>
    </recommendedName>
</protein>
<dbReference type="PROSITE" id="PS50059">
    <property type="entry name" value="FKBP_PPIASE"/>
    <property type="match status" value="1"/>
</dbReference>
<dbReference type="EC" id="5.2.1.8" evidence="2 5"/>
<comment type="catalytic activity">
    <reaction evidence="1 5">
        <text>[protein]-peptidylproline (omega=180) = [protein]-peptidylproline (omega=0)</text>
        <dbReference type="Rhea" id="RHEA:16237"/>
        <dbReference type="Rhea" id="RHEA-COMP:10747"/>
        <dbReference type="Rhea" id="RHEA-COMP:10748"/>
        <dbReference type="ChEBI" id="CHEBI:83833"/>
        <dbReference type="ChEBI" id="CHEBI:83834"/>
        <dbReference type="EC" id="5.2.1.8"/>
    </reaction>
</comment>
<evidence type="ECO:0000256" key="3">
    <source>
        <dbReference type="ARBA" id="ARBA00023110"/>
    </source>
</evidence>
<dbReference type="SUPFAM" id="SSF54534">
    <property type="entry name" value="FKBP-like"/>
    <property type="match status" value="1"/>
</dbReference>
<evidence type="ECO:0000256" key="2">
    <source>
        <dbReference type="ARBA" id="ARBA00013194"/>
    </source>
</evidence>
<keyword evidence="4 5" id="KW-0413">Isomerase</keyword>
<reference evidence="7" key="1">
    <citation type="submission" date="2024-02" db="EMBL/GenBank/DDBJ databases">
        <authorList>
            <consortium name="ELIXIR-Norway"/>
            <consortium name="Elixir Norway"/>
        </authorList>
    </citation>
    <scope>NUCLEOTIDE SEQUENCE</scope>
</reference>
<organism evidence="7 8">
    <name type="scientific">Sphagnum troendelagicum</name>
    <dbReference type="NCBI Taxonomy" id="128251"/>
    <lineage>
        <taxon>Eukaryota</taxon>
        <taxon>Viridiplantae</taxon>
        <taxon>Streptophyta</taxon>
        <taxon>Embryophyta</taxon>
        <taxon>Bryophyta</taxon>
        <taxon>Sphagnophytina</taxon>
        <taxon>Sphagnopsida</taxon>
        <taxon>Sphagnales</taxon>
        <taxon>Sphagnaceae</taxon>
        <taxon>Sphagnum</taxon>
    </lineage>
</organism>
<name>A0ABP0UMY9_9BRYO</name>
<dbReference type="Gene3D" id="3.10.50.40">
    <property type="match status" value="1"/>
</dbReference>
<evidence type="ECO:0000256" key="1">
    <source>
        <dbReference type="ARBA" id="ARBA00000971"/>
    </source>
</evidence>
<evidence type="ECO:0000313" key="8">
    <source>
        <dbReference type="Proteomes" id="UP001497512"/>
    </source>
</evidence>
<accession>A0ABP0UMY9</accession>
<dbReference type="InterPro" id="IPR001179">
    <property type="entry name" value="PPIase_FKBP_dom"/>
</dbReference>
<dbReference type="PANTHER" id="PTHR43811:SF17">
    <property type="entry name" value="PEPTIDYL-PROLYL CIS-TRANS ISOMERASE FKBP16-3, CHLOROPLASTIC"/>
    <property type="match status" value="1"/>
</dbReference>
<evidence type="ECO:0000256" key="4">
    <source>
        <dbReference type="ARBA" id="ARBA00023235"/>
    </source>
</evidence>
<gene>
    <name evidence="7" type="ORF">CSSPTR1EN2_LOCUS17580</name>
</gene>
<evidence type="ECO:0000259" key="6">
    <source>
        <dbReference type="PROSITE" id="PS50059"/>
    </source>
</evidence>
<feature type="domain" description="PPIase FKBP-type" evidence="6">
    <location>
        <begin position="164"/>
        <end position="256"/>
    </location>
</feature>
<proteinExistence type="predicted"/>
<dbReference type="InterPro" id="IPR046357">
    <property type="entry name" value="PPIase_dom_sf"/>
</dbReference>
<keyword evidence="8" id="KW-1185">Reference proteome</keyword>
<keyword evidence="3 5" id="KW-0697">Rotamase</keyword>
<evidence type="ECO:0000256" key="5">
    <source>
        <dbReference type="PROSITE-ProRule" id="PRU00277"/>
    </source>
</evidence>
<dbReference type="PANTHER" id="PTHR43811">
    <property type="entry name" value="FKBP-TYPE PEPTIDYL-PROLYL CIS-TRANS ISOMERASE FKPA"/>
    <property type="match status" value="1"/>
</dbReference>